<accession>A0A1R1B2F7</accession>
<comment type="caution">
    <text evidence="1">The sequence shown here is derived from an EMBL/GenBank/DDBJ whole genome shotgun (WGS) entry which is preliminary data.</text>
</comment>
<protein>
    <recommendedName>
        <fullName evidence="3">GrpB family protein</fullName>
    </recommendedName>
</protein>
<name>A0A1R1B2F7_PAELA</name>
<dbReference type="SUPFAM" id="SSF81301">
    <property type="entry name" value="Nucleotidyltransferase"/>
    <property type="match status" value="1"/>
</dbReference>
<gene>
    <name evidence="1" type="ORF">BK123_13140</name>
</gene>
<dbReference type="Proteomes" id="UP000187074">
    <property type="component" value="Unassembled WGS sequence"/>
</dbReference>
<dbReference type="InterPro" id="IPR007344">
    <property type="entry name" value="GrpB/CoaE"/>
</dbReference>
<dbReference type="Gene3D" id="3.30.460.10">
    <property type="entry name" value="Beta Polymerase, domain 2"/>
    <property type="match status" value="1"/>
</dbReference>
<evidence type="ECO:0000313" key="1">
    <source>
        <dbReference type="EMBL" id="OME92821.1"/>
    </source>
</evidence>
<dbReference type="EMBL" id="MRTF01000004">
    <property type="protein sequence ID" value="OME92821.1"/>
    <property type="molecule type" value="Genomic_DNA"/>
</dbReference>
<dbReference type="Pfam" id="PF04229">
    <property type="entry name" value="GrpB"/>
    <property type="match status" value="1"/>
</dbReference>
<dbReference type="PANTHER" id="PTHR34822">
    <property type="entry name" value="GRPB DOMAIN PROTEIN (AFU_ORTHOLOGUE AFUA_1G01530)"/>
    <property type="match status" value="1"/>
</dbReference>
<evidence type="ECO:0008006" key="3">
    <source>
        <dbReference type="Google" id="ProtNLM"/>
    </source>
</evidence>
<evidence type="ECO:0000313" key="2">
    <source>
        <dbReference type="Proteomes" id="UP000187074"/>
    </source>
</evidence>
<organism evidence="1 2">
    <name type="scientific">Paenibacillus lautus</name>
    <name type="common">Bacillus lautus</name>
    <dbReference type="NCBI Taxonomy" id="1401"/>
    <lineage>
        <taxon>Bacteria</taxon>
        <taxon>Bacillati</taxon>
        <taxon>Bacillota</taxon>
        <taxon>Bacilli</taxon>
        <taxon>Bacillales</taxon>
        <taxon>Paenibacillaceae</taxon>
        <taxon>Paenibacillus</taxon>
    </lineage>
</organism>
<sequence>MTIDEDIHLEPYDKQWADRFCDEHQTLIREIGPYTSAIEHFGSTSVPGMTAKPIIDILVGVEHALHTNEIIPKLTAMGYEDLGEAGIPGRLYLRKRGKHAYNVHIVLYRGDIWNHNIIIREYLRARAVEAERYSEIKQRIVSQGTRTLLRYSDEKNAFVEQLLARAKVWMNGVQSE</sequence>
<dbReference type="RefSeq" id="WP_076322849.1">
    <property type="nucleotide sequence ID" value="NZ_MRTF01000004.1"/>
</dbReference>
<dbReference type="OrthoDB" id="9799092at2"/>
<dbReference type="STRING" id="1401.BK123_13140"/>
<dbReference type="InterPro" id="IPR043519">
    <property type="entry name" value="NT_sf"/>
</dbReference>
<reference evidence="1 2" key="1">
    <citation type="submission" date="2016-11" db="EMBL/GenBank/DDBJ databases">
        <title>Paenibacillus species isolates.</title>
        <authorList>
            <person name="Beno S.M."/>
        </authorList>
    </citation>
    <scope>NUCLEOTIDE SEQUENCE [LARGE SCALE GENOMIC DNA]</scope>
    <source>
        <strain evidence="1 2">FSL F4-0100</strain>
    </source>
</reference>
<proteinExistence type="predicted"/>
<dbReference type="PANTHER" id="PTHR34822:SF1">
    <property type="entry name" value="GRPB FAMILY PROTEIN"/>
    <property type="match status" value="1"/>
</dbReference>
<dbReference type="AlphaFoldDB" id="A0A1R1B2F7"/>